<dbReference type="InterPro" id="IPR013083">
    <property type="entry name" value="Znf_RING/FYVE/PHD"/>
</dbReference>
<keyword evidence="4" id="KW-0378">Hydrolase</keyword>
<dbReference type="SUPFAM" id="SSF54001">
    <property type="entry name" value="Cysteine proteinases"/>
    <property type="match status" value="1"/>
</dbReference>
<comment type="caution">
    <text evidence="4">The sequence shown here is derived from an EMBL/GenBank/DDBJ whole genome shotgun (WGS) entry which is preliminary data.</text>
</comment>
<comment type="similarity">
    <text evidence="1">Belongs to the peptidase C19 family.</text>
</comment>
<feature type="compositionally biased region" description="Polar residues" evidence="2">
    <location>
        <begin position="570"/>
        <end position="593"/>
    </location>
</feature>
<feature type="compositionally biased region" description="Polar residues" evidence="2">
    <location>
        <begin position="657"/>
        <end position="676"/>
    </location>
</feature>
<evidence type="ECO:0000256" key="2">
    <source>
        <dbReference type="SAM" id="MobiDB-lite"/>
    </source>
</evidence>
<dbReference type="GO" id="GO:0016579">
    <property type="term" value="P:protein deubiquitination"/>
    <property type="evidence" value="ECO:0007669"/>
    <property type="project" value="InterPro"/>
</dbReference>
<dbReference type="Gene3D" id="3.90.70.10">
    <property type="entry name" value="Cysteine proteinases"/>
    <property type="match status" value="2"/>
</dbReference>
<evidence type="ECO:0000256" key="1">
    <source>
        <dbReference type="ARBA" id="ARBA00009085"/>
    </source>
</evidence>
<accession>A0AAW2S846</accession>
<dbReference type="EMBL" id="JACGWJ010000011">
    <property type="protein sequence ID" value="KAL0388192.1"/>
    <property type="molecule type" value="Genomic_DNA"/>
</dbReference>
<feature type="region of interest" description="Disordered" evidence="2">
    <location>
        <begin position="649"/>
        <end position="685"/>
    </location>
</feature>
<dbReference type="InterPro" id="IPR050164">
    <property type="entry name" value="Peptidase_C19"/>
</dbReference>
<dbReference type="Gene3D" id="3.30.40.10">
    <property type="entry name" value="Zinc/RING finger domain, C3HC4 (zinc finger)"/>
    <property type="match status" value="1"/>
</dbReference>
<feature type="compositionally biased region" description="Basic residues" evidence="2">
    <location>
        <begin position="350"/>
        <end position="362"/>
    </location>
</feature>
<feature type="compositionally biased region" description="Polar residues" evidence="2">
    <location>
        <begin position="376"/>
        <end position="387"/>
    </location>
</feature>
<dbReference type="GO" id="GO:0005829">
    <property type="term" value="C:cytosol"/>
    <property type="evidence" value="ECO:0007669"/>
    <property type="project" value="TreeGrafter"/>
</dbReference>
<feature type="domain" description="USP" evidence="3">
    <location>
        <begin position="197"/>
        <end position="967"/>
    </location>
</feature>
<dbReference type="Pfam" id="PF00443">
    <property type="entry name" value="UCH"/>
    <property type="match status" value="1"/>
</dbReference>
<dbReference type="PANTHER" id="PTHR24006">
    <property type="entry name" value="UBIQUITIN CARBOXYL-TERMINAL HYDROLASE"/>
    <property type="match status" value="1"/>
</dbReference>
<protein>
    <submittedName>
        <fullName evidence="4">Ubiquitin carboxyl-terminal hydrolase 2</fullName>
    </submittedName>
</protein>
<proteinExistence type="inferred from homology"/>
<dbReference type="InterPro" id="IPR038765">
    <property type="entry name" value="Papain-like_cys_pep_sf"/>
</dbReference>
<gene>
    <name evidence="4" type="ORF">Sradi_2701000</name>
</gene>
<evidence type="ECO:0000313" key="4">
    <source>
        <dbReference type="EMBL" id="KAL0388192.1"/>
    </source>
</evidence>
<dbReference type="PANTHER" id="PTHR24006:SF781">
    <property type="entry name" value="LD34905P"/>
    <property type="match status" value="1"/>
</dbReference>
<dbReference type="PROSITE" id="PS50235">
    <property type="entry name" value="USP_3"/>
    <property type="match status" value="1"/>
</dbReference>
<dbReference type="AlphaFoldDB" id="A0AAW2S846"/>
<sequence>MRMNQILTKCYCSETPEAPKTSITQEEVKQEEQELRLPFSVYYIKCYMGTLQKDREDKQTEKEREKAIMGKKVKKKTRSGQKEKQGPSTSPRTVSQQGTSNVETPDDGVAGIKDRELCSHLDRGINLEKLSAKLRSSESLKCEDCRGSVVDRRAKKGKGKHGKKGGTNSKPESKAIWICLECGHFSCGGRPGEGSTLDVEDVWFGSGSVTTAIKSDYSASIGADGKAGYSIRGGEAGLKSVINPRSLFGSLCTKAPQFRGYQQHDSHELLRCLLDGLSTEELSARKHAKSPQASIADPTFVDIIFGGRLSSTVSCLECGHSSTIYEPFLDLSLPVPTKKPPARRIQSVTRGKKPKMPPKKSGRNPSKNSREACSIPGQSVSDQSTGGNSLGEMQSIAPPAEQSVLALGDSALSDPTNPNNIALDMGFTAQDLSAIQNPQAVQNGEQSSPSDNFTWLDYLDPSPDSHDIAITLETDEIAAIQGFANEDILQNDASLSITINSSIESTSANAVSATSLDIAENLNSIEPGASAQQQNAFSQFEYKQNVEQQMDERLSPEVSFTVGEYDTDIGHSSDNPVCSKDSNTSGRDNENPLQIQDSEVILLPYKEDDSSNVELLRAEIDISPAVLGDEQSSLDFDGFGDLFNEPEVSVQHKPSNHPVSEASNTAKNGVMGNSSESDPDEVDNADAPVSVESCLTFFMKPELLSKDEHAWQCDNCSKVVCERGTYLYQKTGDVEEYVVDPSDGRSVPQNREIYVNGKCMLEKDPDPGTEINVINFQSEITEPQVVTSCHGQLESSSSSNQNLNPCLGKYDSDNGFTESDILSAKSESELGEQEEVNSENVKVKRDATKSILINKAPSILTIHLKRFSQDARGRLSKLNGHVNFKETIDLKPYMDPRCPDKDTFIYRLVGVVEHTGSMRGGHYIAYVRGTKNFGECVWYHASDAYVREASLEEVLRSEAYVLFYEGT</sequence>
<dbReference type="InterPro" id="IPR001394">
    <property type="entry name" value="Peptidase_C19_UCH"/>
</dbReference>
<feature type="compositionally biased region" description="Basic and acidic residues" evidence="2">
    <location>
        <begin position="54"/>
        <end position="68"/>
    </location>
</feature>
<reference evidence="4" key="1">
    <citation type="submission" date="2020-06" db="EMBL/GenBank/DDBJ databases">
        <authorList>
            <person name="Li T."/>
            <person name="Hu X."/>
            <person name="Zhang T."/>
            <person name="Song X."/>
            <person name="Zhang H."/>
            <person name="Dai N."/>
            <person name="Sheng W."/>
            <person name="Hou X."/>
            <person name="Wei L."/>
        </authorList>
    </citation>
    <scope>NUCLEOTIDE SEQUENCE</scope>
    <source>
        <strain evidence="4">G02</strain>
        <tissue evidence="4">Leaf</tissue>
    </source>
</reference>
<feature type="region of interest" description="Disordered" evidence="2">
    <location>
        <begin position="333"/>
        <end position="394"/>
    </location>
</feature>
<feature type="region of interest" description="Disordered" evidence="2">
    <location>
        <begin position="54"/>
        <end position="110"/>
    </location>
</feature>
<organism evidence="4">
    <name type="scientific">Sesamum radiatum</name>
    <name type="common">Black benniseed</name>
    <dbReference type="NCBI Taxonomy" id="300843"/>
    <lineage>
        <taxon>Eukaryota</taxon>
        <taxon>Viridiplantae</taxon>
        <taxon>Streptophyta</taxon>
        <taxon>Embryophyta</taxon>
        <taxon>Tracheophyta</taxon>
        <taxon>Spermatophyta</taxon>
        <taxon>Magnoliopsida</taxon>
        <taxon>eudicotyledons</taxon>
        <taxon>Gunneridae</taxon>
        <taxon>Pentapetalae</taxon>
        <taxon>asterids</taxon>
        <taxon>lamiids</taxon>
        <taxon>Lamiales</taxon>
        <taxon>Pedaliaceae</taxon>
        <taxon>Sesamum</taxon>
    </lineage>
</organism>
<name>A0AAW2S846_SESRA</name>
<feature type="compositionally biased region" description="Polar residues" evidence="2">
    <location>
        <begin position="86"/>
        <end position="103"/>
    </location>
</feature>
<dbReference type="PROSITE" id="PS00973">
    <property type="entry name" value="USP_2"/>
    <property type="match status" value="1"/>
</dbReference>
<dbReference type="InterPro" id="IPR028889">
    <property type="entry name" value="USP"/>
</dbReference>
<dbReference type="GO" id="GO:0004843">
    <property type="term" value="F:cysteine-type deubiquitinase activity"/>
    <property type="evidence" value="ECO:0007669"/>
    <property type="project" value="InterPro"/>
</dbReference>
<evidence type="ECO:0000259" key="3">
    <source>
        <dbReference type="PROSITE" id="PS50235"/>
    </source>
</evidence>
<dbReference type="InterPro" id="IPR018200">
    <property type="entry name" value="USP_CS"/>
</dbReference>
<dbReference type="GO" id="GO:0005634">
    <property type="term" value="C:nucleus"/>
    <property type="evidence" value="ECO:0007669"/>
    <property type="project" value="TreeGrafter"/>
</dbReference>
<reference evidence="4" key="2">
    <citation type="journal article" date="2024" name="Plant">
        <title>Genomic evolution and insights into agronomic trait innovations of Sesamum species.</title>
        <authorList>
            <person name="Miao H."/>
            <person name="Wang L."/>
            <person name="Qu L."/>
            <person name="Liu H."/>
            <person name="Sun Y."/>
            <person name="Le M."/>
            <person name="Wang Q."/>
            <person name="Wei S."/>
            <person name="Zheng Y."/>
            <person name="Lin W."/>
            <person name="Duan Y."/>
            <person name="Cao H."/>
            <person name="Xiong S."/>
            <person name="Wang X."/>
            <person name="Wei L."/>
            <person name="Li C."/>
            <person name="Ma Q."/>
            <person name="Ju M."/>
            <person name="Zhao R."/>
            <person name="Li G."/>
            <person name="Mu C."/>
            <person name="Tian Q."/>
            <person name="Mei H."/>
            <person name="Zhang T."/>
            <person name="Gao T."/>
            <person name="Zhang H."/>
        </authorList>
    </citation>
    <scope>NUCLEOTIDE SEQUENCE</scope>
    <source>
        <strain evidence="4">G02</strain>
    </source>
</reference>
<feature type="compositionally biased region" description="Basic residues" evidence="2">
    <location>
        <begin position="69"/>
        <end position="79"/>
    </location>
</feature>
<feature type="region of interest" description="Disordered" evidence="2">
    <location>
        <begin position="564"/>
        <end position="593"/>
    </location>
</feature>